<dbReference type="GO" id="GO:0005577">
    <property type="term" value="C:fibrinogen complex"/>
    <property type="evidence" value="ECO:0007669"/>
    <property type="project" value="TreeGrafter"/>
</dbReference>
<evidence type="ECO:0000313" key="6">
    <source>
        <dbReference type="EMBL" id="KAA8595253.1"/>
    </source>
</evidence>
<evidence type="ECO:0000256" key="1">
    <source>
        <dbReference type="ARBA" id="ARBA00004613"/>
    </source>
</evidence>
<dbReference type="GO" id="GO:0042730">
    <property type="term" value="P:fibrinolysis"/>
    <property type="evidence" value="ECO:0007669"/>
    <property type="project" value="TreeGrafter"/>
</dbReference>
<evidence type="ECO:0000256" key="2">
    <source>
        <dbReference type="ARBA" id="ARBA00022525"/>
    </source>
</evidence>
<dbReference type="AlphaFoldDB" id="A0A5J5DPY1"/>
<dbReference type="PROSITE" id="PS51406">
    <property type="entry name" value="FIBRINOGEN_C_2"/>
    <property type="match status" value="1"/>
</dbReference>
<keyword evidence="2" id="KW-0964">Secreted</keyword>
<reference evidence="6 7" key="1">
    <citation type="submission" date="2019-08" db="EMBL/GenBank/DDBJ databases">
        <title>A chromosome-level genome assembly, high-density linkage maps, and genome scans reveal the genomic architecture of hybrid incompatibilities underlying speciation via character displacement in darters (Percidae: Etheostominae).</title>
        <authorList>
            <person name="Moran R.L."/>
            <person name="Catchen J.M."/>
            <person name="Fuller R.C."/>
        </authorList>
    </citation>
    <scope>NUCLEOTIDE SEQUENCE [LARGE SCALE GENOMIC DNA]</scope>
    <source>
        <strain evidence="6">EspeVRDwgs_2016</strain>
        <tissue evidence="6">Muscle</tissue>
    </source>
</reference>
<accession>A0A5J5DPY1</accession>
<protein>
    <recommendedName>
        <fullName evidence="5">Fibrinogen C-terminal domain-containing protein</fullName>
    </recommendedName>
</protein>
<dbReference type="Proteomes" id="UP000327493">
    <property type="component" value="Chromosome 2"/>
</dbReference>
<dbReference type="Gene3D" id="3.90.215.10">
    <property type="entry name" value="Gamma Fibrinogen, chain A, domain 1"/>
    <property type="match status" value="1"/>
</dbReference>
<dbReference type="SMART" id="SM00186">
    <property type="entry name" value="FBG"/>
    <property type="match status" value="1"/>
</dbReference>
<dbReference type="InterPro" id="IPR002181">
    <property type="entry name" value="Fibrinogen_a/b/g_C_dom"/>
</dbReference>
<dbReference type="InterPro" id="IPR014716">
    <property type="entry name" value="Fibrinogen_a/b/g_C_1"/>
</dbReference>
<comment type="subcellular location">
    <subcellularLocation>
        <location evidence="1">Secreted</location>
    </subcellularLocation>
</comment>
<feature type="domain" description="Fibrinogen C-terminal" evidence="5">
    <location>
        <begin position="74"/>
        <end position="295"/>
    </location>
</feature>
<dbReference type="Pfam" id="PF00147">
    <property type="entry name" value="Fibrinogen_C"/>
    <property type="match status" value="1"/>
</dbReference>
<evidence type="ECO:0000313" key="7">
    <source>
        <dbReference type="Proteomes" id="UP000327493"/>
    </source>
</evidence>
<evidence type="ECO:0000256" key="3">
    <source>
        <dbReference type="ARBA" id="ARBA00023157"/>
    </source>
</evidence>
<dbReference type="PANTHER" id="PTHR47221:SF5">
    <property type="entry name" value="FIBRINOGEN C-TERMINAL DOMAIN-CONTAINING PROTEIN"/>
    <property type="match status" value="1"/>
</dbReference>
<dbReference type="GO" id="GO:0070527">
    <property type="term" value="P:platelet aggregation"/>
    <property type="evidence" value="ECO:0007669"/>
    <property type="project" value="TreeGrafter"/>
</dbReference>
<name>A0A5J5DPY1_9PERO</name>
<dbReference type="EMBL" id="VOFY01000002">
    <property type="protein sequence ID" value="KAA8595253.1"/>
    <property type="molecule type" value="Genomic_DNA"/>
</dbReference>
<dbReference type="FunFam" id="3.90.215.10:FF:000001">
    <property type="entry name" value="Tenascin isoform 1"/>
    <property type="match status" value="1"/>
</dbReference>
<comment type="caution">
    <text evidence="6">The sequence shown here is derived from an EMBL/GenBank/DDBJ whole genome shotgun (WGS) entry which is preliminary data.</text>
</comment>
<dbReference type="SUPFAM" id="SSF56496">
    <property type="entry name" value="Fibrinogen C-terminal domain-like"/>
    <property type="match status" value="1"/>
</dbReference>
<dbReference type="CDD" id="cd00087">
    <property type="entry name" value="FReD"/>
    <property type="match status" value="1"/>
</dbReference>
<evidence type="ECO:0000256" key="4">
    <source>
        <dbReference type="ARBA" id="ARBA00023180"/>
    </source>
</evidence>
<dbReference type="GO" id="GO:0072377">
    <property type="term" value="P:blood coagulation, common pathway"/>
    <property type="evidence" value="ECO:0007669"/>
    <property type="project" value="TreeGrafter"/>
</dbReference>
<gene>
    <name evidence="6" type="ORF">FQN60_012388</name>
</gene>
<keyword evidence="7" id="KW-1185">Reference proteome</keyword>
<dbReference type="GO" id="GO:0030674">
    <property type="term" value="F:protein-macromolecule adaptor activity"/>
    <property type="evidence" value="ECO:0007669"/>
    <property type="project" value="TreeGrafter"/>
</dbReference>
<keyword evidence="3" id="KW-1015">Disulfide bond</keyword>
<keyword evidence="4" id="KW-0325">Glycoprotein</keyword>
<sequence length="301" mass="34025">MSVSRASTDSPSADGLNVFHRVSFPQTNLIESNPALNLPLHDNDDDDDTDPFPFTFAGTLFVALLVLATSVHSNSQFYLPIDCDDIHRHDNTSSSGVYTIYPGGPTTPLHVFCDMDTDGGRWTVFQRRIDGTENFYRPWRHYKIGFGNVAGEYWLGLENIFLLTMRKKNELRVDMEDWEGEKASAQYSSFSIDSENTGYQLHIDSFTGGAAGDSLTGHNNMKFTTFDKDQDQWDKNCAQHYLGGFWYSACHTANPNGMYAPHGAIGFENVHVIWQKWKDWNYSLKTVAMKIRSVAKCTCTH</sequence>
<dbReference type="InterPro" id="IPR037579">
    <property type="entry name" value="FIB_ANG-like"/>
</dbReference>
<evidence type="ECO:0000259" key="5">
    <source>
        <dbReference type="PROSITE" id="PS51406"/>
    </source>
</evidence>
<proteinExistence type="predicted"/>
<dbReference type="InterPro" id="IPR036056">
    <property type="entry name" value="Fibrinogen-like_C"/>
</dbReference>
<organism evidence="6 7">
    <name type="scientific">Etheostoma spectabile</name>
    <name type="common">orangethroat darter</name>
    <dbReference type="NCBI Taxonomy" id="54343"/>
    <lineage>
        <taxon>Eukaryota</taxon>
        <taxon>Metazoa</taxon>
        <taxon>Chordata</taxon>
        <taxon>Craniata</taxon>
        <taxon>Vertebrata</taxon>
        <taxon>Euteleostomi</taxon>
        <taxon>Actinopterygii</taxon>
        <taxon>Neopterygii</taxon>
        <taxon>Teleostei</taxon>
        <taxon>Neoteleostei</taxon>
        <taxon>Acanthomorphata</taxon>
        <taxon>Eupercaria</taxon>
        <taxon>Perciformes</taxon>
        <taxon>Percoidei</taxon>
        <taxon>Percidae</taxon>
        <taxon>Etheostomatinae</taxon>
        <taxon>Etheostoma</taxon>
    </lineage>
</organism>
<dbReference type="PANTHER" id="PTHR47221">
    <property type="entry name" value="FIBRINOGEN ALPHA CHAIN"/>
    <property type="match status" value="1"/>
</dbReference>
<dbReference type="NCBIfam" id="NF040941">
    <property type="entry name" value="GGGWT_bact"/>
    <property type="match status" value="1"/>
</dbReference>
<dbReference type="GO" id="GO:0034116">
    <property type="term" value="P:positive regulation of heterotypic cell-cell adhesion"/>
    <property type="evidence" value="ECO:0007669"/>
    <property type="project" value="TreeGrafter"/>
</dbReference>
<dbReference type="GO" id="GO:0005201">
    <property type="term" value="F:extracellular matrix structural constituent"/>
    <property type="evidence" value="ECO:0007669"/>
    <property type="project" value="TreeGrafter"/>
</dbReference>